<name>A0AAV7LYS8_PLEWA</name>
<comment type="caution">
    <text evidence="2">The sequence shown here is derived from an EMBL/GenBank/DDBJ whole genome shotgun (WGS) entry which is preliminary data.</text>
</comment>
<proteinExistence type="predicted"/>
<reference evidence="2" key="1">
    <citation type="journal article" date="2022" name="bioRxiv">
        <title>Sequencing and chromosome-scale assembly of the giantPleurodeles waltlgenome.</title>
        <authorList>
            <person name="Brown T."/>
            <person name="Elewa A."/>
            <person name="Iarovenko S."/>
            <person name="Subramanian E."/>
            <person name="Araus A.J."/>
            <person name="Petzold A."/>
            <person name="Susuki M."/>
            <person name="Suzuki K.-i.T."/>
            <person name="Hayashi T."/>
            <person name="Toyoda A."/>
            <person name="Oliveira C."/>
            <person name="Osipova E."/>
            <person name="Leigh N.D."/>
            <person name="Simon A."/>
            <person name="Yun M.H."/>
        </authorList>
    </citation>
    <scope>NUCLEOTIDE SEQUENCE</scope>
    <source>
        <strain evidence="2">20211129_DDA</strain>
        <tissue evidence="2">Liver</tissue>
    </source>
</reference>
<organism evidence="2 3">
    <name type="scientific">Pleurodeles waltl</name>
    <name type="common">Iberian ribbed newt</name>
    <dbReference type="NCBI Taxonomy" id="8319"/>
    <lineage>
        <taxon>Eukaryota</taxon>
        <taxon>Metazoa</taxon>
        <taxon>Chordata</taxon>
        <taxon>Craniata</taxon>
        <taxon>Vertebrata</taxon>
        <taxon>Euteleostomi</taxon>
        <taxon>Amphibia</taxon>
        <taxon>Batrachia</taxon>
        <taxon>Caudata</taxon>
        <taxon>Salamandroidea</taxon>
        <taxon>Salamandridae</taxon>
        <taxon>Pleurodelinae</taxon>
        <taxon>Pleurodeles</taxon>
    </lineage>
</organism>
<evidence type="ECO:0000313" key="2">
    <source>
        <dbReference type="EMBL" id="KAJ1095710.1"/>
    </source>
</evidence>
<dbReference type="AlphaFoldDB" id="A0AAV7LYS8"/>
<keyword evidence="3" id="KW-1185">Reference proteome</keyword>
<dbReference type="EMBL" id="JANPWB010000014">
    <property type="protein sequence ID" value="KAJ1095710.1"/>
    <property type="molecule type" value="Genomic_DNA"/>
</dbReference>
<protein>
    <submittedName>
        <fullName evidence="2">Uncharacterized protein</fullName>
    </submittedName>
</protein>
<evidence type="ECO:0000313" key="3">
    <source>
        <dbReference type="Proteomes" id="UP001066276"/>
    </source>
</evidence>
<evidence type="ECO:0000256" key="1">
    <source>
        <dbReference type="SAM" id="MobiDB-lite"/>
    </source>
</evidence>
<gene>
    <name evidence="2" type="ORF">NDU88_000868</name>
</gene>
<accession>A0AAV7LYS8</accession>
<sequence length="176" mass="19812">MNADKSVFYPISAAWARDENMRTTREQTTPVNYLGVYFAQQLCCVARKRSQIVFLSKLLARDLVEVRPLGTSPLSLTAVAHAQTLKHSATVSMAQQDDYYGEYTEGYHMEERLVEALGYQVQDSVNKTLRPFAQPIFNFGRRRFGAGSGNPTPNDVEINEPGRSDIDPLEYTINTV</sequence>
<dbReference type="Proteomes" id="UP001066276">
    <property type="component" value="Chromosome 10"/>
</dbReference>
<feature type="region of interest" description="Disordered" evidence="1">
    <location>
        <begin position="147"/>
        <end position="166"/>
    </location>
</feature>